<sequence length="72" mass="7683">MAAYSHREDPAGVVLGLVAGYPAGQVGGSVVSDLFGCGRIEYPQATRAFGFRGDHHDHVLIVPRTHDSYGRS</sequence>
<dbReference type="Proteomes" id="UP001597045">
    <property type="component" value="Unassembled WGS sequence"/>
</dbReference>
<organism evidence="1 2">
    <name type="scientific">Kibdelosporangium lantanae</name>
    <dbReference type="NCBI Taxonomy" id="1497396"/>
    <lineage>
        <taxon>Bacteria</taxon>
        <taxon>Bacillati</taxon>
        <taxon>Actinomycetota</taxon>
        <taxon>Actinomycetes</taxon>
        <taxon>Pseudonocardiales</taxon>
        <taxon>Pseudonocardiaceae</taxon>
        <taxon>Kibdelosporangium</taxon>
    </lineage>
</organism>
<evidence type="ECO:0000313" key="2">
    <source>
        <dbReference type="Proteomes" id="UP001597045"/>
    </source>
</evidence>
<comment type="caution">
    <text evidence="1">The sequence shown here is derived from an EMBL/GenBank/DDBJ whole genome shotgun (WGS) entry which is preliminary data.</text>
</comment>
<protein>
    <submittedName>
        <fullName evidence="1">Uncharacterized protein</fullName>
    </submittedName>
</protein>
<keyword evidence="2" id="KW-1185">Reference proteome</keyword>
<accession>A0ABW3MC66</accession>
<gene>
    <name evidence="1" type="ORF">ACFQ1S_23910</name>
</gene>
<dbReference type="EMBL" id="JBHTIS010001548">
    <property type="protein sequence ID" value="MFD1048361.1"/>
    <property type="molecule type" value="Genomic_DNA"/>
</dbReference>
<evidence type="ECO:0000313" key="1">
    <source>
        <dbReference type="EMBL" id="MFD1048361.1"/>
    </source>
</evidence>
<reference evidence="2" key="1">
    <citation type="journal article" date="2019" name="Int. J. Syst. Evol. Microbiol.">
        <title>The Global Catalogue of Microorganisms (GCM) 10K type strain sequencing project: providing services to taxonomists for standard genome sequencing and annotation.</title>
        <authorList>
            <consortium name="The Broad Institute Genomics Platform"/>
            <consortium name="The Broad Institute Genome Sequencing Center for Infectious Disease"/>
            <person name="Wu L."/>
            <person name="Ma J."/>
        </authorList>
    </citation>
    <scope>NUCLEOTIDE SEQUENCE [LARGE SCALE GENOMIC DNA]</scope>
    <source>
        <strain evidence="2">JCM 31486</strain>
    </source>
</reference>
<name>A0ABW3MC66_9PSEU</name>
<proteinExistence type="predicted"/>